<name>E1K038_SOLFR</name>
<dbReference type="AlphaFoldDB" id="E1K038"/>
<proteinExistence type="predicted"/>
<evidence type="ECO:0000256" key="1">
    <source>
        <dbReference type="SAM" id="SignalP"/>
    </source>
</evidence>
<evidence type="ECO:0000313" key="2">
    <source>
        <dbReference type="EMBL" id="EFL50044.1"/>
    </source>
</evidence>
<sequence length="115" mass="11479" precursor="true">MLNKKFFISLATVCVFVWMMATVSMAFAQTGAPAGAQGAVAGGAAGGAAAQSVTNNVAVAQGVATAWGDSAAVGANFNFGNPATTSTVGLPQQVQGAIMLGEYEAFIMALQALQF</sequence>
<dbReference type="Proteomes" id="UP000006250">
    <property type="component" value="Unassembled WGS sequence"/>
</dbReference>
<feature type="signal peptide" evidence="1">
    <location>
        <begin position="1"/>
        <end position="28"/>
    </location>
</feature>
<comment type="caution">
    <text evidence="2">The sequence shown here is derived from an EMBL/GenBank/DDBJ whole genome shotgun (WGS) entry which is preliminary data.</text>
</comment>
<dbReference type="EMBL" id="AECZ01000027">
    <property type="protein sequence ID" value="EFL50044.1"/>
    <property type="molecule type" value="Genomic_DNA"/>
</dbReference>
<protein>
    <submittedName>
        <fullName evidence="2">Uncharacterized protein</fullName>
    </submittedName>
</protein>
<dbReference type="STRING" id="596151.DesfrDRAFT_3238"/>
<evidence type="ECO:0000313" key="3">
    <source>
        <dbReference type="Proteomes" id="UP000006250"/>
    </source>
</evidence>
<reference evidence="2 3" key="1">
    <citation type="submission" date="2010-08" db="EMBL/GenBank/DDBJ databases">
        <title>The draft genome of Desulfovibrio fructosovorans JJ.</title>
        <authorList>
            <consortium name="US DOE Joint Genome Institute (JGI-PGF)"/>
            <person name="Lucas S."/>
            <person name="Copeland A."/>
            <person name="Lapidus A."/>
            <person name="Cheng J.-F."/>
            <person name="Bruce D."/>
            <person name="Goodwin L."/>
            <person name="Pitluck S."/>
            <person name="Land M.L."/>
            <person name="Hauser L."/>
            <person name="Chang Y.-J."/>
            <person name="Jeffries C."/>
            <person name="Wall J.D."/>
            <person name="Stahl D.A."/>
            <person name="Arkin A.P."/>
            <person name="Dehal P."/>
            <person name="Stolyar S.M."/>
            <person name="Hazen T.C."/>
            <person name="Woyke T.J."/>
        </authorList>
    </citation>
    <scope>NUCLEOTIDE SEQUENCE [LARGE SCALE GENOMIC DNA]</scope>
    <source>
        <strain evidence="2 3">JJ</strain>
    </source>
</reference>
<dbReference type="OrthoDB" id="5461102at2"/>
<organism evidence="2 3">
    <name type="scientific">Solidesulfovibrio fructosivorans JJ]</name>
    <dbReference type="NCBI Taxonomy" id="596151"/>
    <lineage>
        <taxon>Bacteria</taxon>
        <taxon>Pseudomonadati</taxon>
        <taxon>Thermodesulfobacteriota</taxon>
        <taxon>Desulfovibrionia</taxon>
        <taxon>Desulfovibrionales</taxon>
        <taxon>Desulfovibrionaceae</taxon>
        <taxon>Solidesulfovibrio</taxon>
    </lineage>
</organism>
<dbReference type="RefSeq" id="WP_005995628.1">
    <property type="nucleotide sequence ID" value="NZ_AECZ01000027.1"/>
</dbReference>
<accession>E1K038</accession>
<keyword evidence="3" id="KW-1185">Reference proteome</keyword>
<feature type="chain" id="PRO_5003148062" evidence="1">
    <location>
        <begin position="29"/>
        <end position="115"/>
    </location>
</feature>
<gene>
    <name evidence="2" type="ORF">DesfrDRAFT_3238</name>
</gene>
<keyword evidence="1" id="KW-0732">Signal</keyword>